<dbReference type="Pfam" id="PF17131">
    <property type="entry name" value="LolA_like"/>
    <property type="match status" value="1"/>
</dbReference>
<evidence type="ECO:0000313" key="3">
    <source>
        <dbReference type="EMBL" id="OGF12037.1"/>
    </source>
</evidence>
<evidence type="ECO:0000256" key="1">
    <source>
        <dbReference type="SAM" id="SignalP"/>
    </source>
</evidence>
<keyword evidence="3" id="KW-0449">Lipoprotein</keyword>
<name>A0A1F5RC80_9BACT</name>
<feature type="domain" description="Uncharacterized protein TP-0789" evidence="2">
    <location>
        <begin position="74"/>
        <end position="246"/>
    </location>
</feature>
<dbReference type="InterPro" id="IPR033399">
    <property type="entry name" value="TP_0789-like"/>
</dbReference>
<dbReference type="EMBL" id="MFFM01000034">
    <property type="protein sequence ID" value="OGF12037.1"/>
    <property type="molecule type" value="Genomic_DNA"/>
</dbReference>
<dbReference type="AlphaFoldDB" id="A0A1F5RC80"/>
<dbReference type="Gene3D" id="2.50.20.10">
    <property type="entry name" value="Lipoprotein localisation LolA/LolB/LppX"/>
    <property type="match status" value="1"/>
</dbReference>
<protein>
    <submittedName>
        <fullName evidence="3">Outer membrane lipoprotein-sorting protein</fullName>
    </submittedName>
</protein>
<evidence type="ECO:0000313" key="4">
    <source>
        <dbReference type="Proteomes" id="UP000177230"/>
    </source>
</evidence>
<reference evidence="3 4" key="1">
    <citation type="journal article" date="2016" name="Nat. Commun.">
        <title>Thousands of microbial genomes shed light on interconnected biogeochemical processes in an aquifer system.</title>
        <authorList>
            <person name="Anantharaman K."/>
            <person name="Brown C.T."/>
            <person name="Hug L.A."/>
            <person name="Sharon I."/>
            <person name="Castelle C.J."/>
            <person name="Probst A.J."/>
            <person name="Thomas B.C."/>
            <person name="Singh A."/>
            <person name="Wilkins M.J."/>
            <person name="Karaoz U."/>
            <person name="Brodie E.L."/>
            <person name="Williams K.H."/>
            <person name="Hubbard S.S."/>
            <person name="Banfield J.F."/>
        </authorList>
    </citation>
    <scope>NUCLEOTIDE SEQUENCE [LARGE SCALE GENOMIC DNA]</scope>
</reference>
<keyword evidence="1" id="KW-0732">Signal</keyword>
<feature type="chain" id="PRO_5009520708" evidence="1">
    <location>
        <begin position="30"/>
        <end position="252"/>
    </location>
</feature>
<dbReference type="InterPro" id="IPR029046">
    <property type="entry name" value="LolA/LolB/LppX"/>
</dbReference>
<organism evidence="3 4">
    <name type="scientific">Candidatus Edwardsbacteria bacterium GWF2_54_11</name>
    <dbReference type="NCBI Taxonomy" id="1817851"/>
    <lineage>
        <taxon>Bacteria</taxon>
        <taxon>Candidatus Edwardsiibacteriota</taxon>
    </lineage>
</organism>
<evidence type="ECO:0000259" key="2">
    <source>
        <dbReference type="Pfam" id="PF17131"/>
    </source>
</evidence>
<proteinExistence type="predicted"/>
<feature type="signal peptide" evidence="1">
    <location>
        <begin position="1"/>
        <end position="29"/>
    </location>
</feature>
<dbReference type="Proteomes" id="UP000177230">
    <property type="component" value="Unassembled WGS sequence"/>
</dbReference>
<comment type="caution">
    <text evidence="3">The sequence shown here is derived from an EMBL/GenBank/DDBJ whole genome shotgun (WGS) entry which is preliminary data.</text>
</comment>
<accession>A0A1F5RC80</accession>
<gene>
    <name evidence="3" type="ORF">A2024_03350</name>
</gene>
<dbReference type="CDD" id="cd16329">
    <property type="entry name" value="LolA_like"/>
    <property type="match status" value="1"/>
</dbReference>
<sequence>MYNQKGTTMKRMLLLLPLLLASVIGPALAQDGNQLLKRIDEKLMPESYESYRKLINAEPNGRKKEFVFYTAKKGKDKVAMLYLSPASEKGRTTLRLGYNMWLYIPNVGKPIRITSLQSITGGVFNNADIMQVDYNAEYDVEKTEESESEYILTLKAKNKTVAYDKLKMWAAKDEILKKVECYSASGMLIKTLEFKELKDFGQGVVRPSVIETYSPLYKGYLSTMIYSQVKPRIFKEEVFTINYMSRLEGLRK</sequence>
<dbReference type="SUPFAM" id="SSF89392">
    <property type="entry name" value="Prokaryotic lipoproteins and lipoprotein localization factors"/>
    <property type="match status" value="1"/>
</dbReference>